<dbReference type="InterPro" id="IPR006847">
    <property type="entry name" value="IF2_N"/>
</dbReference>
<feature type="binding site" evidence="8">
    <location>
        <begin position="525"/>
        <end position="532"/>
    </location>
    <ligand>
        <name>GTP</name>
        <dbReference type="ChEBI" id="CHEBI:37565"/>
    </ligand>
</feature>
<dbReference type="InterPro" id="IPR015760">
    <property type="entry name" value="TIF_IF2"/>
</dbReference>
<name>A0A6P1MEZ1_9FIRM</name>
<dbReference type="FunFam" id="3.40.50.300:FF:000019">
    <property type="entry name" value="Translation initiation factor IF-2"/>
    <property type="match status" value="1"/>
</dbReference>
<feature type="compositionally biased region" description="Basic and acidic residues" evidence="10">
    <location>
        <begin position="138"/>
        <end position="170"/>
    </location>
</feature>
<feature type="compositionally biased region" description="Basic and acidic residues" evidence="10">
    <location>
        <begin position="329"/>
        <end position="360"/>
    </location>
</feature>
<dbReference type="PROSITE" id="PS51722">
    <property type="entry name" value="G_TR_2"/>
    <property type="match status" value="1"/>
</dbReference>
<dbReference type="InterPro" id="IPR036925">
    <property type="entry name" value="TIF_IF2_dom3_sf"/>
</dbReference>
<protein>
    <recommendedName>
        <fullName evidence="2 8">Translation initiation factor IF-2</fullName>
    </recommendedName>
</protein>
<feature type="binding site" evidence="8">
    <location>
        <begin position="625"/>
        <end position="628"/>
    </location>
    <ligand>
        <name>GTP</name>
        <dbReference type="ChEBI" id="CHEBI:37565"/>
    </ligand>
</feature>
<proteinExistence type="inferred from homology"/>
<evidence type="ECO:0000256" key="5">
    <source>
        <dbReference type="ARBA" id="ARBA00022917"/>
    </source>
</evidence>
<evidence type="ECO:0000256" key="1">
    <source>
        <dbReference type="ARBA" id="ARBA00007733"/>
    </source>
</evidence>
<evidence type="ECO:0000256" key="7">
    <source>
        <dbReference type="ARBA" id="ARBA00025162"/>
    </source>
</evidence>
<keyword evidence="5 8" id="KW-0648">Protein biosynthesis</keyword>
<evidence type="ECO:0000256" key="2">
    <source>
        <dbReference type="ARBA" id="ARBA00020675"/>
    </source>
</evidence>
<keyword evidence="13" id="KW-1185">Reference proteome</keyword>
<dbReference type="NCBIfam" id="TIGR00231">
    <property type="entry name" value="small_GTP"/>
    <property type="match status" value="1"/>
</dbReference>
<dbReference type="FunFam" id="2.40.30.10:FF:000008">
    <property type="entry name" value="Translation initiation factor IF-2"/>
    <property type="match status" value="1"/>
</dbReference>
<dbReference type="InterPro" id="IPR053905">
    <property type="entry name" value="EF-G-like_DII"/>
</dbReference>
<feature type="compositionally biased region" description="Basic and acidic residues" evidence="10">
    <location>
        <begin position="191"/>
        <end position="307"/>
    </location>
</feature>
<dbReference type="GO" id="GO:0005525">
    <property type="term" value="F:GTP binding"/>
    <property type="evidence" value="ECO:0007669"/>
    <property type="project" value="UniProtKB-KW"/>
</dbReference>
<sequence length="1015" mass="111980">MTIKIHELAKELNMNSKELLEKINAMGIEAKSHMSGLSDIDAISVRNTINRSRSSAETKIVKAAPKKIEKEEIEEEPRIVVKAAARLTVSPASKPAKAQQSTKSQEKNVSVQKPPVGKPVPKDMEAAKSRPPVGKPVVPKEFEDKAAKHPAEPIKASEVKNNDVKEKIDVPEVAVKPEPVQEGPQRLKIIKKYDPEAERAEKERAEEKRKAEAQRREQAKTEDNRQGSRNDYQRRDNRNDNHNGPRRDNTNDNGPRRDYRNDNHNGPRRDNANDNGPRRDYRNDNHNGPRRDNTNDNGPRRDNRSDNNRGNYQRNNENRPQRPASDRPYYNKDKDSDGRDHKNGEKKPYQKNDRAHEKSGDIPAPIVSKPTIKREDKEKDKERDKFAKLEKGGKPKQGTKTRSLEKAPKPKKHQQKPKVVEEPEISMDELPVGTKVINVPITVAGFCEQLEISTSTVIMKLMKLGIMANINQNIDEDTVMVLADEVGVSVVIGKVEEEAVEEGLEMFEDKPEDLKPRPPIVTVMGHVDHGKTSLLDAIRKTNVTASESGGITQHIGASEVMINGQKIVFLDTPGHEAFTAMRARGAHGADIAILVVAADDSVKPQTIESISHAKAAGVPIIVAINKIDKPGANPDRVMQDLTEHGILVEAWGGDTIAVPVSAKSGEGIVNLLEMVLLQAEVMELKANPNRLAMGSVIEARLDKSKGPVATLLVTNGTLQSGMSVVAGTSSGRIRLMTNFKGDTIKKAGPATAVEILGLTDVPEAGDVFNAVKEDKVAREIADSRKSKLREEVLARNSSTTLEQLFSQIQEGEIKELNLIIKGDVQGSVGALESSLEKLKNENVRVRIIHSGVGTITESDVMLAGTSGAVIIGFNVRPSTAVSNMAEREGIEIRTYRVIYNVIDDVEAAMKGMLDPEFKEEVLGKVEVRTTFKVPGVGTIAGAYVLEGKVVRNADIRLVRDGIVYHEGKISSLKRFKDDAKEVQHGFECGIGFENYNDLKEGDIIECFHMVEVERK</sequence>
<dbReference type="GO" id="GO:0003924">
    <property type="term" value="F:GTPase activity"/>
    <property type="evidence" value="ECO:0007669"/>
    <property type="project" value="UniProtKB-UniRule"/>
</dbReference>
<dbReference type="AlphaFoldDB" id="A0A6P1MEZ1"/>
<keyword evidence="4 8" id="KW-0547">Nucleotide-binding</keyword>
<dbReference type="Pfam" id="PF00009">
    <property type="entry name" value="GTP_EFTU"/>
    <property type="match status" value="1"/>
</dbReference>
<dbReference type="Proteomes" id="UP000463883">
    <property type="component" value="Chromosome"/>
</dbReference>
<dbReference type="SUPFAM" id="SSF52156">
    <property type="entry name" value="Initiation factor IF2/eIF5b, domain 3"/>
    <property type="match status" value="1"/>
</dbReference>
<dbReference type="PANTHER" id="PTHR43381:SF5">
    <property type="entry name" value="TR-TYPE G DOMAIN-CONTAINING PROTEIN"/>
    <property type="match status" value="1"/>
</dbReference>
<dbReference type="NCBIfam" id="TIGR00487">
    <property type="entry name" value="IF-2"/>
    <property type="match status" value="1"/>
</dbReference>
<dbReference type="PROSITE" id="PS01176">
    <property type="entry name" value="IF2"/>
    <property type="match status" value="1"/>
</dbReference>
<evidence type="ECO:0000256" key="3">
    <source>
        <dbReference type="ARBA" id="ARBA00022540"/>
    </source>
</evidence>
<organism evidence="12 13">
    <name type="scientific">Aminipila terrae</name>
    <dbReference type="NCBI Taxonomy" id="2697030"/>
    <lineage>
        <taxon>Bacteria</taxon>
        <taxon>Bacillati</taxon>
        <taxon>Bacillota</taxon>
        <taxon>Clostridia</taxon>
        <taxon>Peptostreptococcales</taxon>
        <taxon>Anaerovoracaceae</taxon>
        <taxon>Aminipila</taxon>
    </lineage>
</organism>
<dbReference type="FunFam" id="2.40.30.10:FF:000007">
    <property type="entry name" value="Translation initiation factor IF-2"/>
    <property type="match status" value="1"/>
</dbReference>
<evidence type="ECO:0000259" key="11">
    <source>
        <dbReference type="PROSITE" id="PS51722"/>
    </source>
</evidence>
<accession>A0A6P1MEZ1</accession>
<dbReference type="InterPro" id="IPR000795">
    <property type="entry name" value="T_Tr_GTP-bd_dom"/>
</dbReference>
<dbReference type="Pfam" id="PF22042">
    <property type="entry name" value="EF-G_D2"/>
    <property type="match status" value="1"/>
</dbReference>
<feature type="binding site" evidence="8">
    <location>
        <begin position="571"/>
        <end position="575"/>
    </location>
    <ligand>
        <name>GTP</name>
        <dbReference type="ChEBI" id="CHEBI:37565"/>
    </ligand>
</feature>
<dbReference type="SUPFAM" id="SSF50447">
    <property type="entry name" value="Translation proteins"/>
    <property type="match status" value="2"/>
</dbReference>
<dbReference type="InterPro" id="IPR027417">
    <property type="entry name" value="P-loop_NTPase"/>
</dbReference>
<feature type="domain" description="Tr-type G" evidence="11">
    <location>
        <begin position="516"/>
        <end position="685"/>
    </location>
</feature>
<dbReference type="Pfam" id="PF04760">
    <property type="entry name" value="IF2_N"/>
    <property type="match status" value="2"/>
</dbReference>
<evidence type="ECO:0000256" key="6">
    <source>
        <dbReference type="ARBA" id="ARBA00023134"/>
    </source>
</evidence>
<dbReference type="CDD" id="cd03692">
    <property type="entry name" value="mtIF2_IVc"/>
    <property type="match status" value="1"/>
</dbReference>
<keyword evidence="3 8" id="KW-0396">Initiation factor</keyword>
<dbReference type="FunFam" id="3.40.50.10050:FF:000001">
    <property type="entry name" value="Translation initiation factor IF-2"/>
    <property type="match status" value="1"/>
</dbReference>
<dbReference type="InterPro" id="IPR044145">
    <property type="entry name" value="IF2_II"/>
</dbReference>
<dbReference type="Pfam" id="PF11987">
    <property type="entry name" value="IF-2"/>
    <property type="match status" value="1"/>
</dbReference>
<evidence type="ECO:0000313" key="12">
    <source>
        <dbReference type="EMBL" id="QHI73240.1"/>
    </source>
</evidence>
<evidence type="ECO:0000313" key="13">
    <source>
        <dbReference type="Proteomes" id="UP000463883"/>
    </source>
</evidence>
<dbReference type="CDD" id="cd01887">
    <property type="entry name" value="IF2_eIF5B"/>
    <property type="match status" value="1"/>
</dbReference>
<feature type="region of interest" description="G-domain" evidence="8">
    <location>
        <begin position="519"/>
        <end position="667"/>
    </location>
</feature>
<reference evidence="12 13" key="1">
    <citation type="submission" date="2020-01" db="EMBL/GenBank/DDBJ databases">
        <title>Genomic analysis of Aminipila sp. CBA3637.</title>
        <authorList>
            <person name="Kim Y.B."/>
            <person name="Roh S.W."/>
        </authorList>
    </citation>
    <scope>NUCLEOTIDE SEQUENCE [LARGE SCALE GENOMIC DNA]</scope>
    <source>
        <strain evidence="12 13">CBA3637</strain>
    </source>
</reference>
<dbReference type="HAMAP" id="MF_00100_B">
    <property type="entry name" value="IF_2_B"/>
    <property type="match status" value="1"/>
</dbReference>
<dbReference type="Gene3D" id="1.10.10.2480">
    <property type="match status" value="1"/>
</dbReference>
<dbReference type="Gene3D" id="3.40.50.300">
    <property type="entry name" value="P-loop containing nucleotide triphosphate hydrolases"/>
    <property type="match status" value="1"/>
</dbReference>
<evidence type="ECO:0000256" key="8">
    <source>
        <dbReference type="HAMAP-Rule" id="MF_00100"/>
    </source>
</evidence>
<gene>
    <name evidence="8 12" type="primary">infB</name>
    <name evidence="12" type="ORF">Ami3637_13395</name>
</gene>
<dbReference type="Gene3D" id="3.40.50.10050">
    <property type="entry name" value="Translation initiation factor IF- 2, domain 3"/>
    <property type="match status" value="1"/>
</dbReference>
<comment type="function">
    <text evidence="7 8 9">One of the essential components for the initiation of protein synthesis. Protects formylmethionyl-tRNA from spontaneous hydrolysis and promotes its binding to the 30S ribosomal subunits. Also involved in the hydrolysis of GTP during the formation of the 70S ribosomal complex.</text>
</comment>
<dbReference type="EMBL" id="CP047591">
    <property type="protein sequence ID" value="QHI73240.1"/>
    <property type="molecule type" value="Genomic_DNA"/>
</dbReference>
<comment type="subcellular location">
    <subcellularLocation>
        <location evidence="8">Cytoplasm</location>
    </subcellularLocation>
</comment>
<dbReference type="CDD" id="cd03702">
    <property type="entry name" value="IF2_mtIF2_II"/>
    <property type="match status" value="1"/>
</dbReference>
<keyword evidence="6 8" id="KW-0342">GTP-binding</keyword>
<dbReference type="GO" id="GO:0003743">
    <property type="term" value="F:translation initiation factor activity"/>
    <property type="evidence" value="ECO:0007669"/>
    <property type="project" value="UniProtKB-UniRule"/>
</dbReference>
<dbReference type="InterPro" id="IPR009000">
    <property type="entry name" value="Transl_B-barrel_sf"/>
</dbReference>
<dbReference type="InterPro" id="IPR023115">
    <property type="entry name" value="TIF_IF2_dom3"/>
</dbReference>
<keyword evidence="8" id="KW-0963">Cytoplasm</keyword>
<comment type="similarity">
    <text evidence="1 8 9">Belongs to the TRAFAC class translation factor GTPase superfamily. Classic translation factor GTPase family. IF-2 subfamily.</text>
</comment>
<feature type="compositionally biased region" description="Basic and acidic residues" evidence="10">
    <location>
        <begin position="372"/>
        <end position="393"/>
    </location>
</feature>
<evidence type="ECO:0000256" key="9">
    <source>
        <dbReference type="RuleBase" id="RU000644"/>
    </source>
</evidence>
<dbReference type="Gene3D" id="2.40.30.10">
    <property type="entry name" value="Translation factors"/>
    <property type="match status" value="2"/>
</dbReference>
<dbReference type="PANTHER" id="PTHR43381">
    <property type="entry name" value="TRANSLATION INITIATION FACTOR IF-2-RELATED"/>
    <property type="match status" value="1"/>
</dbReference>
<dbReference type="KEGG" id="amic:Ami3637_13395"/>
<dbReference type="InterPro" id="IPR000178">
    <property type="entry name" value="TF_IF2_bacterial-like"/>
</dbReference>
<evidence type="ECO:0000256" key="4">
    <source>
        <dbReference type="ARBA" id="ARBA00022741"/>
    </source>
</evidence>
<feature type="region of interest" description="Disordered" evidence="10">
    <location>
        <begin position="87"/>
        <end position="421"/>
    </location>
</feature>
<dbReference type="RefSeq" id="WP_162363006.1">
    <property type="nucleotide sequence ID" value="NZ_CP047591.1"/>
</dbReference>
<dbReference type="InterPro" id="IPR005225">
    <property type="entry name" value="Small_GTP-bd"/>
</dbReference>
<evidence type="ECO:0000256" key="10">
    <source>
        <dbReference type="SAM" id="MobiDB-lite"/>
    </source>
</evidence>
<dbReference type="SUPFAM" id="SSF52540">
    <property type="entry name" value="P-loop containing nucleoside triphosphate hydrolases"/>
    <property type="match status" value="1"/>
</dbReference>
<dbReference type="GO" id="GO:0005829">
    <property type="term" value="C:cytosol"/>
    <property type="evidence" value="ECO:0007669"/>
    <property type="project" value="TreeGrafter"/>
</dbReference>